<dbReference type="InterPro" id="IPR006685">
    <property type="entry name" value="MscS_channel_2nd"/>
</dbReference>
<keyword evidence="3" id="KW-1003">Cell membrane</keyword>
<feature type="region of interest" description="Disordered" evidence="8">
    <location>
        <begin position="804"/>
        <end position="833"/>
    </location>
</feature>
<comment type="similarity">
    <text evidence="2">Belongs to the MscS (TC 1.A.23) family.</text>
</comment>
<dbReference type="AlphaFoldDB" id="A0A1Y5RX70"/>
<keyword evidence="6 9" id="KW-0472">Membrane</keyword>
<feature type="transmembrane region" description="Helical" evidence="9">
    <location>
        <begin position="337"/>
        <end position="363"/>
    </location>
</feature>
<dbReference type="Pfam" id="PF00924">
    <property type="entry name" value="MS_channel_2nd"/>
    <property type="match status" value="1"/>
</dbReference>
<gene>
    <name evidence="12" type="primary">mscK</name>
    <name evidence="12" type="ORF">OCH7691_00803</name>
</gene>
<evidence type="ECO:0000313" key="13">
    <source>
        <dbReference type="Proteomes" id="UP000193200"/>
    </source>
</evidence>
<dbReference type="InterPro" id="IPR052702">
    <property type="entry name" value="MscS-like_channel"/>
</dbReference>
<feature type="domain" description="Mechanosensitive ion channel MscS C-terminal" evidence="11">
    <location>
        <begin position="709"/>
        <end position="791"/>
    </location>
</feature>
<protein>
    <submittedName>
        <fullName evidence="12">Mechanosensitive channel MscK</fullName>
    </submittedName>
</protein>
<evidence type="ECO:0000256" key="5">
    <source>
        <dbReference type="ARBA" id="ARBA00022989"/>
    </source>
</evidence>
<evidence type="ECO:0000256" key="6">
    <source>
        <dbReference type="ARBA" id="ARBA00023136"/>
    </source>
</evidence>
<dbReference type="InterPro" id="IPR049278">
    <property type="entry name" value="MS_channel_C"/>
</dbReference>
<dbReference type="GO" id="GO:0008381">
    <property type="term" value="F:mechanosensitive monoatomic ion channel activity"/>
    <property type="evidence" value="ECO:0007669"/>
    <property type="project" value="UniProtKB-ARBA"/>
</dbReference>
<organism evidence="12 13">
    <name type="scientific">Oceanibacterium hippocampi</name>
    <dbReference type="NCBI Taxonomy" id="745714"/>
    <lineage>
        <taxon>Bacteria</taxon>
        <taxon>Pseudomonadati</taxon>
        <taxon>Pseudomonadota</taxon>
        <taxon>Alphaproteobacteria</taxon>
        <taxon>Sneathiellales</taxon>
        <taxon>Sneathiellaceae</taxon>
        <taxon>Oceanibacterium</taxon>
    </lineage>
</organism>
<dbReference type="Gene3D" id="3.30.70.100">
    <property type="match status" value="1"/>
</dbReference>
<dbReference type="FunCoup" id="A0A1Y5RX70">
    <property type="interactions" value="52"/>
</dbReference>
<feature type="transmembrane region" description="Helical" evidence="9">
    <location>
        <begin position="541"/>
        <end position="564"/>
    </location>
</feature>
<feature type="compositionally biased region" description="Low complexity" evidence="8">
    <location>
        <begin position="814"/>
        <end position="823"/>
    </location>
</feature>
<keyword evidence="7" id="KW-0175">Coiled coil</keyword>
<keyword evidence="13" id="KW-1185">Reference proteome</keyword>
<dbReference type="SUPFAM" id="SSF82861">
    <property type="entry name" value="Mechanosensitive channel protein MscS (YggB), transmembrane region"/>
    <property type="match status" value="1"/>
</dbReference>
<keyword evidence="5 9" id="KW-1133">Transmembrane helix</keyword>
<evidence type="ECO:0000256" key="1">
    <source>
        <dbReference type="ARBA" id="ARBA00004651"/>
    </source>
</evidence>
<dbReference type="SUPFAM" id="SSF82689">
    <property type="entry name" value="Mechanosensitive channel protein MscS (YggB), C-terminal domain"/>
    <property type="match status" value="1"/>
</dbReference>
<evidence type="ECO:0000256" key="9">
    <source>
        <dbReference type="SAM" id="Phobius"/>
    </source>
</evidence>
<feature type="coiled-coil region" evidence="7">
    <location>
        <begin position="118"/>
        <end position="145"/>
    </location>
</feature>
<evidence type="ECO:0000259" key="11">
    <source>
        <dbReference type="Pfam" id="PF21082"/>
    </source>
</evidence>
<feature type="domain" description="Mechanosensitive ion channel MscS" evidence="10">
    <location>
        <begin position="634"/>
        <end position="700"/>
    </location>
</feature>
<evidence type="ECO:0000313" key="12">
    <source>
        <dbReference type="EMBL" id="SLN26220.1"/>
    </source>
</evidence>
<feature type="transmembrane region" description="Helical" evidence="9">
    <location>
        <begin position="256"/>
        <end position="279"/>
    </location>
</feature>
<evidence type="ECO:0000256" key="2">
    <source>
        <dbReference type="ARBA" id="ARBA00008017"/>
    </source>
</evidence>
<keyword evidence="4 9" id="KW-0812">Transmembrane</keyword>
<dbReference type="GO" id="GO:0005886">
    <property type="term" value="C:plasma membrane"/>
    <property type="evidence" value="ECO:0007669"/>
    <property type="project" value="UniProtKB-SubCell"/>
</dbReference>
<comment type="subcellular location">
    <subcellularLocation>
        <location evidence="1">Cell membrane</location>
        <topology evidence="1">Multi-pass membrane protein</topology>
    </subcellularLocation>
</comment>
<dbReference type="SUPFAM" id="SSF50182">
    <property type="entry name" value="Sm-like ribonucleoproteins"/>
    <property type="match status" value="1"/>
</dbReference>
<evidence type="ECO:0000256" key="3">
    <source>
        <dbReference type="ARBA" id="ARBA00022475"/>
    </source>
</evidence>
<feature type="transmembrane region" description="Helical" evidence="9">
    <location>
        <begin position="585"/>
        <end position="612"/>
    </location>
</feature>
<dbReference type="InParanoid" id="A0A1Y5RX70"/>
<feature type="transmembrane region" description="Helical" evidence="9">
    <location>
        <begin position="216"/>
        <end position="235"/>
    </location>
</feature>
<dbReference type="RefSeq" id="WP_085882100.1">
    <property type="nucleotide sequence ID" value="NZ_FWFR01000001.1"/>
</dbReference>
<dbReference type="Proteomes" id="UP000193200">
    <property type="component" value="Unassembled WGS sequence"/>
</dbReference>
<name>A0A1Y5RX70_9PROT</name>
<feature type="transmembrane region" description="Helical" evidence="9">
    <location>
        <begin position="369"/>
        <end position="387"/>
    </location>
</feature>
<reference evidence="12 13" key="1">
    <citation type="submission" date="2017-03" db="EMBL/GenBank/DDBJ databases">
        <authorList>
            <person name="Afonso C.L."/>
            <person name="Miller P.J."/>
            <person name="Scott M.A."/>
            <person name="Spackman E."/>
            <person name="Goraichik I."/>
            <person name="Dimitrov K.M."/>
            <person name="Suarez D.L."/>
            <person name="Swayne D.E."/>
        </authorList>
    </citation>
    <scope>NUCLEOTIDE SEQUENCE [LARGE SCALE GENOMIC DNA]</scope>
    <source>
        <strain evidence="12 13">CECT 7691</strain>
    </source>
</reference>
<evidence type="ECO:0000259" key="10">
    <source>
        <dbReference type="Pfam" id="PF00924"/>
    </source>
</evidence>
<dbReference type="EMBL" id="FWFR01000001">
    <property type="protein sequence ID" value="SLN26220.1"/>
    <property type="molecule type" value="Genomic_DNA"/>
</dbReference>
<dbReference type="InterPro" id="IPR011066">
    <property type="entry name" value="MscS_channel_C_sf"/>
</dbReference>
<sequence>MPGRDRHERSIVNAASLRLLSALGLLVLLLALHGAAAAAPDSFQKQLETWQQTLELIQDKARLGLVDAQTAKSMHADLDTIEGEIGTVVEGIAEKRRALETLLNSLGPAPKEGEPSESEAVASERARLQNELSAINARKSQAELLNAQVAGVRDDLNSLVSQRLVDHLEEQTPLPFEPSTLRAAAANAAAITTRLSVHGTAWFADLADRDDVALRFLRTLLVVIALILGAMYIRLRLLRRFEQRSTSAEPAYRERFVVALLGAVAYGLIPAAITAGVYFRVDIPDSPITGLTRDLVKAVALALFYFFTARAVAMTILSPGRPRWQLLNIGAEGSRRIYRWTILLLALIALALAVAELAPAIAVGASLDAVAKTVLALAALTCLIGLVRRDNWRRGRMPAPAEGSDEATGAAAGSGGVTIWGIARALVLLLAAGAVGAALIGHANVTAFVLRGLFVSGLVLGGVVILRSLLRELVGVAFRSAVARRHLALEHEIRSRLKSLVRTALDPVLAFILLIGVLPAWGVPASKIREWLRWLGEGVQIGGVTISLYGVLFALAIFVGAVALTRIAQRAVTERLLKGVGLNDGIRYSVGTGISFLGYVIAIALGIAALGIDLTNLALVAGALSVGIGFGLQNIVNNFVSGIILLFERPIKVGDWVVVGSVEGFVKEINIRATEIETFQRSSIIIPNADLISQAVTNWTYKDRYGRMEIAVGVAYGSDVQKVRKVLLSCAEDHRLVARIPAPFVVFADFGASELAFELRCYTADVLQRLTIASELRYEIDRRFKEEGIEIPFPQRVIHFAPGTTIPTAPPAAAPASAPAEDSAPPRPDDRTR</sequence>
<feature type="transmembrane region" description="Helical" evidence="9">
    <location>
        <begin position="448"/>
        <end position="470"/>
    </location>
</feature>
<dbReference type="OrthoDB" id="9799209at2"/>
<dbReference type="PROSITE" id="PS01246">
    <property type="entry name" value="UPF0003"/>
    <property type="match status" value="1"/>
</dbReference>
<dbReference type="InterPro" id="IPR011014">
    <property type="entry name" value="MscS_channel_TM-2"/>
</dbReference>
<evidence type="ECO:0000256" key="7">
    <source>
        <dbReference type="SAM" id="Coils"/>
    </source>
</evidence>
<dbReference type="Gene3D" id="2.30.30.60">
    <property type="match status" value="1"/>
</dbReference>
<dbReference type="Gene3D" id="1.10.287.1260">
    <property type="match status" value="1"/>
</dbReference>
<proteinExistence type="inferred from homology"/>
<feature type="transmembrane region" description="Helical" evidence="9">
    <location>
        <begin position="504"/>
        <end position="521"/>
    </location>
</feature>
<feature type="transmembrane region" description="Helical" evidence="9">
    <location>
        <begin position="422"/>
        <end position="442"/>
    </location>
</feature>
<evidence type="ECO:0000256" key="8">
    <source>
        <dbReference type="SAM" id="MobiDB-lite"/>
    </source>
</evidence>
<dbReference type="PANTHER" id="PTHR30347:SF1">
    <property type="entry name" value="MECHANOSENSITIVE CHANNEL MSCK"/>
    <property type="match status" value="1"/>
</dbReference>
<accession>A0A1Y5RX70</accession>
<feature type="transmembrane region" description="Helical" evidence="9">
    <location>
        <begin position="618"/>
        <end position="647"/>
    </location>
</feature>
<feature type="transmembrane region" description="Helical" evidence="9">
    <location>
        <begin position="299"/>
        <end position="317"/>
    </location>
</feature>
<dbReference type="Pfam" id="PF21082">
    <property type="entry name" value="MS_channel_3rd"/>
    <property type="match status" value="1"/>
</dbReference>
<dbReference type="InterPro" id="IPR023408">
    <property type="entry name" value="MscS_beta-dom_sf"/>
</dbReference>
<dbReference type="InterPro" id="IPR006686">
    <property type="entry name" value="MscS_channel_CS"/>
</dbReference>
<dbReference type="PANTHER" id="PTHR30347">
    <property type="entry name" value="POTASSIUM CHANNEL RELATED"/>
    <property type="match status" value="1"/>
</dbReference>
<dbReference type="InterPro" id="IPR010920">
    <property type="entry name" value="LSM_dom_sf"/>
</dbReference>
<evidence type="ECO:0000256" key="4">
    <source>
        <dbReference type="ARBA" id="ARBA00022692"/>
    </source>
</evidence>